<dbReference type="SMART" id="SM00018">
    <property type="entry name" value="PD"/>
    <property type="match status" value="1"/>
</dbReference>
<dbReference type="CDD" id="cd00111">
    <property type="entry name" value="Trefoil"/>
    <property type="match status" value="1"/>
</dbReference>
<evidence type="ECO:0000256" key="13">
    <source>
        <dbReference type="ARBA" id="ARBA00037545"/>
    </source>
</evidence>
<evidence type="ECO:0000313" key="21">
    <source>
        <dbReference type="Ensembl" id="ENSAPEP00000008943.1"/>
    </source>
</evidence>
<feature type="compositionally biased region" description="Pro residues" evidence="18">
    <location>
        <begin position="182"/>
        <end position="218"/>
    </location>
</feature>
<feature type="compositionally biased region" description="Polar residues" evidence="18">
    <location>
        <begin position="160"/>
        <end position="171"/>
    </location>
</feature>
<dbReference type="Gene3D" id="2.60.40.4100">
    <property type="entry name" value="Zona pellucida, ZP-C domain"/>
    <property type="match status" value="1"/>
</dbReference>
<dbReference type="GO" id="GO:0035805">
    <property type="term" value="C:egg coat"/>
    <property type="evidence" value="ECO:0007669"/>
    <property type="project" value="UniProtKB-SubCell"/>
</dbReference>
<keyword evidence="10" id="KW-0325">Glycoprotein</keyword>
<comment type="subcellular location">
    <subcellularLocation>
        <location evidence="1">Cell membrane</location>
        <topology evidence="1">Single-pass type I membrane protein</topology>
    </subcellularLocation>
    <subcellularLocation>
        <location evidence="12">Zona pellucida</location>
    </subcellularLocation>
</comment>
<keyword evidence="8" id="KW-0472">Membrane</keyword>
<feature type="compositionally biased region" description="Pro residues" evidence="18">
    <location>
        <begin position="45"/>
        <end position="69"/>
    </location>
</feature>
<keyword evidence="7" id="KW-1133">Transmembrane helix</keyword>
<evidence type="ECO:0000256" key="10">
    <source>
        <dbReference type="ARBA" id="ARBA00023180"/>
    </source>
</evidence>
<keyword evidence="3" id="KW-0964">Secreted</keyword>
<evidence type="ECO:0000256" key="8">
    <source>
        <dbReference type="ARBA" id="ARBA00023136"/>
    </source>
</evidence>
<dbReference type="InterPro" id="IPR001507">
    <property type="entry name" value="ZP_dom"/>
</dbReference>
<feature type="disulfide bond" evidence="17">
    <location>
        <begin position="363"/>
        <end position="389"/>
    </location>
</feature>
<accession>A0A3P8S849</accession>
<evidence type="ECO:0000256" key="16">
    <source>
        <dbReference type="ARBA" id="ARBA00042573"/>
    </source>
</evidence>
<dbReference type="Gene3D" id="2.60.40.3210">
    <property type="entry name" value="Zona pellucida, ZP-N domain"/>
    <property type="match status" value="1"/>
</dbReference>
<evidence type="ECO:0000259" key="20">
    <source>
        <dbReference type="PROSITE" id="PS51448"/>
    </source>
</evidence>
<keyword evidence="9 17" id="KW-1015">Disulfide bond</keyword>
<dbReference type="Pfam" id="PF23344">
    <property type="entry name" value="ZP-N"/>
    <property type="match status" value="1"/>
</dbReference>
<feature type="compositionally biased region" description="Polar residues" evidence="18">
    <location>
        <begin position="251"/>
        <end position="274"/>
    </location>
</feature>
<evidence type="ECO:0000256" key="18">
    <source>
        <dbReference type="SAM" id="MobiDB-lite"/>
    </source>
</evidence>
<evidence type="ECO:0000256" key="15">
    <source>
        <dbReference type="ARBA" id="ARBA00042273"/>
    </source>
</evidence>
<comment type="function">
    <text evidence="13">Component of the zona pellucida, an extracellular matrix surrounding oocytes which mediates sperm binding, induction of the acrosome reaction and prevents post-fertilization polyspermy. The zona pellucida is composed of 3 to 4 glycoproteins, ZP1, ZP2, ZP3, and ZP4. ZP4 may act as a sperm receptor.</text>
</comment>
<dbReference type="Pfam" id="PF00100">
    <property type="entry name" value="Zona_pellucida"/>
    <property type="match status" value="1"/>
</dbReference>
<proteinExistence type="predicted"/>
<evidence type="ECO:0000256" key="9">
    <source>
        <dbReference type="ARBA" id="ARBA00023157"/>
    </source>
</evidence>
<dbReference type="GeneTree" id="ENSGT00940000163253"/>
<dbReference type="SMART" id="SM00241">
    <property type="entry name" value="ZP"/>
    <property type="match status" value="1"/>
</dbReference>
<reference evidence="21" key="3">
    <citation type="submission" date="2025-09" db="UniProtKB">
        <authorList>
            <consortium name="Ensembl"/>
        </authorList>
    </citation>
    <scope>IDENTIFICATION</scope>
</reference>
<evidence type="ECO:0000256" key="11">
    <source>
        <dbReference type="ARBA" id="ARBA00023279"/>
    </source>
</evidence>
<evidence type="ECO:0000256" key="3">
    <source>
        <dbReference type="ARBA" id="ARBA00022525"/>
    </source>
</evidence>
<name>A0A3P8S849_AMPPE</name>
<dbReference type="PRINTS" id="PR00023">
    <property type="entry name" value="ZPELLUCIDA"/>
</dbReference>
<dbReference type="InterPro" id="IPR044913">
    <property type="entry name" value="P_trefoil_dom_sf"/>
</dbReference>
<dbReference type="InterPro" id="IPR042235">
    <property type="entry name" value="ZP-C_dom"/>
</dbReference>
<protein>
    <recommendedName>
        <fullName evidence="14">Zona pellucida sperm-binding protein 4</fullName>
    </recommendedName>
    <alternativeName>
        <fullName evidence="16">Zona pellucida glycoprotein 4</fullName>
    </alternativeName>
    <alternativeName>
        <fullName evidence="15">Zona pellucida protein B</fullName>
    </alternativeName>
</protein>
<feature type="compositionally biased region" description="Polar residues" evidence="18">
    <location>
        <begin position="1"/>
        <end position="13"/>
    </location>
</feature>
<evidence type="ECO:0000256" key="4">
    <source>
        <dbReference type="ARBA" id="ARBA00022530"/>
    </source>
</evidence>
<evidence type="ECO:0000256" key="7">
    <source>
        <dbReference type="ARBA" id="ARBA00022989"/>
    </source>
</evidence>
<keyword evidence="11" id="KW-0278">Fertilization</keyword>
<dbReference type="InterPro" id="IPR048290">
    <property type="entry name" value="ZP_chr"/>
</dbReference>
<dbReference type="InterPro" id="IPR051148">
    <property type="entry name" value="Zona_Pellucida_Domain_gp"/>
</dbReference>
<evidence type="ECO:0000256" key="12">
    <source>
        <dbReference type="ARBA" id="ARBA00024183"/>
    </source>
</evidence>
<feature type="compositionally biased region" description="Pro residues" evidence="18">
    <location>
        <begin position="90"/>
        <end position="116"/>
    </location>
</feature>
<evidence type="ECO:0000256" key="1">
    <source>
        <dbReference type="ARBA" id="ARBA00004251"/>
    </source>
</evidence>
<reference evidence="21" key="2">
    <citation type="submission" date="2025-08" db="UniProtKB">
        <authorList>
            <consortium name="Ensembl"/>
        </authorList>
    </citation>
    <scope>IDENTIFICATION</scope>
</reference>
<feature type="region of interest" description="Disordered" evidence="18">
    <location>
        <begin position="40"/>
        <end position="72"/>
    </location>
</feature>
<dbReference type="SUPFAM" id="SSF57492">
    <property type="entry name" value="Trefoil"/>
    <property type="match status" value="1"/>
</dbReference>
<evidence type="ECO:0000313" key="22">
    <source>
        <dbReference type="Proteomes" id="UP000265080"/>
    </source>
</evidence>
<evidence type="ECO:0000256" key="14">
    <source>
        <dbReference type="ARBA" id="ARBA00040238"/>
    </source>
</evidence>
<feature type="region of interest" description="Disordered" evidence="18">
    <location>
        <begin position="1"/>
        <end position="26"/>
    </location>
</feature>
<feature type="compositionally biased region" description="Pro residues" evidence="18">
    <location>
        <begin position="15"/>
        <end position="24"/>
    </location>
</feature>
<organism evidence="21 22">
    <name type="scientific">Amphiprion percula</name>
    <name type="common">Orange clownfish</name>
    <name type="synonym">Lutjanus percula</name>
    <dbReference type="NCBI Taxonomy" id="161767"/>
    <lineage>
        <taxon>Eukaryota</taxon>
        <taxon>Metazoa</taxon>
        <taxon>Chordata</taxon>
        <taxon>Craniata</taxon>
        <taxon>Vertebrata</taxon>
        <taxon>Euteleostomi</taxon>
        <taxon>Actinopterygii</taxon>
        <taxon>Neopterygii</taxon>
        <taxon>Teleostei</taxon>
        <taxon>Neoteleostei</taxon>
        <taxon>Acanthomorphata</taxon>
        <taxon>Ovalentaria</taxon>
        <taxon>Pomacentridae</taxon>
        <taxon>Amphiprion</taxon>
    </lineage>
</organism>
<keyword evidence="4" id="KW-0272">Extracellular matrix</keyword>
<keyword evidence="2" id="KW-1003">Cell membrane</keyword>
<dbReference type="GO" id="GO:0005886">
    <property type="term" value="C:plasma membrane"/>
    <property type="evidence" value="ECO:0007669"/>
    <property type="project" value="UniProtKB-SubCell"/>
</dbReference>
<sequence length="715" mass="78534">MAQGGTLPQTLQVGQPPPPHPPYPQTIQVQYPALKVPLYSLTPQVEPPPPRRPCPHVPQVMPPPPPLPYPQTIQVQPLPLRLLYPETPQVKPPPPSPPYPQMIQVQPPPAPPPDPQMPQVQPPALQTALYPHMPQVKPPPLRPPFPKTIQMQPSPPPPLFSQTIQVQSLSSHPPYPQRAQVKPPPPHPPYPQTPQVQPHPPSPPYPQTPQVQPSPPKTPLHHQTPQVKPPLLRPPFLETIQMQPSPPPPLFSQTIQVQSLSSRPAYPQTAQVQPLPSHPSYAPTPQVQPPPPIIRPYPGTPHAQPPPPKPQLQNPNYPTFPQYPHGSVITRYPQTLPALQSSQNPQAPQPHPQKLQQTTFQSCEVAQSQRIPCGGSDISAAACESISCCSDGRQCYFGKAVTVQCTKDAKFIVVVAKDATLPNIDLEAISLLGGGQGCTHVDSNSQFAIYQFPVTACGSLVKEEPGVIIYENKMTCAYEVGVGPLGATTRDRHYEVLFQCRYIGTSVETLVVEVLPLQNPPLPVAGLGPISVKLRLANGQCSSKGCNEVDVAYSSFYSEADYPVRKVLRDPVYVDVQLLGKTDPLLVLTLGRCWATTSPEPHSLPQWDILIDGCPYRDDRYLSSLVPVDHASGFPSHHKHFIFKMFTFLDPSSMATQREMVYIHCSTAVCYAAPGTRCEPVCYRRKRDVKAVSQEKSEQRVVVSSGPVAMVSPQQ</sequence>
<evidence type="ECO:0000256" key="17">
    <source>
        <dbReference type="PROSITE-ProRule" id="PRU00779"/>
    </source>
</evidence>
<dbReference type="GO" id="GO:0060468">
    <property type="term" value="P:prevention of polyspermy"/>
    <property type="evidence" value="ECO:0007669"/>
    <property type="project" value="TreeGrafter"/>
</dbReference>
<dbReference type="STRING" id="161767.ENSAPEP00000008943"/>
<dbReference type="PANTHER" id="PTHR23343:SF31">
    <property type="entry name" value="ZONA PELLUCIDA SPERM-BINDING PROTEIN 4"/>
    <property type="match status" value="1"/>
</dbReference>
<dbReference type="AlphaFoldDB" id="A0A3P8S849"/>
<evidence type="ECO:0000256" key="2">
    <source>
        <dbReference type="ARBA" id="ARBA00022475"/>
    </source>
</evidence>
<dbReference type="InterPro" id="IPR055356">
    <property type="entry name" value="ZP-N"/>
</dbReference>
<feature type="domain" description="P-type" evidence="20">
    <location>
        <begin position="361"/>
        <end position="399"/>
    </location>
</feature>
<dbReference type="PROSITE" id="PS51034">
    <property type="entry name" value="ZP_2"/>
    <property type="match status" value="1"/>
</dbReference>
<keyword evidence="6" id="KW-0812">Transmembrane</keyword>
<dbReference type="Proteomes" id="UP000265080">
    <property type="component" value="Chromosome 4"/>
</dbReference>
<dbReference type="InterPro" id="IPR055355">
    <property type="entry name" value="ZP-C"/>
</dbReference>
<evidence type="ECO:0000256" key="6">
    <source>
        <dbReference type="ARBA" id="ARBA00022692"/>
    </source>
</evidence>
<comment type="caution">
    <text evidence="17">Lacks conserved residue(s) required for the propagation of feature annotation.</text>
</comment>
<dbReference type="PROSITE" id="PS51448">
    <property type="entry name" value="P_TREFOIL_2"/>
    <property type="match status" value="1"/>
</dbReference>
<feature type="domain" description="ZP" evidence="19">
    <location>
        <begin position="404"/>
        <end position="685"/>
    </location>
</feature>
<dbReference type="PANTHER" id="PTHR23343">
    <property type="entry name" value="ZONA PELLUCIDA SPERM-BINDING PROTEIN"/>
    <property type="match status" value="1"/>
</dbReference>
<reference evidence="21 22" key="1">
    <citation type="submission" date="2018-03" db="EMBL/GenBank/DDBJ databases">
        <title>Finding Nemo's genes: A chromosome-scale reference assembly of the genome of the orange clownfish Amphiprion percula.</title>
        <authorList>
            <person name="Lehmann R."/>
        </authorList>
    </citation>
    <scope>NUCLEOTIDE SEQUENCE</scope>
</reference>
<feature type="disulfide bond" evidence="17">
    <location>
        <begin position="373"/>
        <end position="388"/>
    </location>
</feature>
<feature type="compositionally biased region" description="Pro residues" evidence="18">
    <location>
        <begin position="286"/>
        <end position="310"/>
    </location>
</feature>
<feature type="region of interest" description="Disordered" evidence="18">
    <location>
        <begin position="85"/>
        <end position="324"/>
    </location>
</feature>
<dbReference type="GO" id="GO:0032190">
    <property type="term" value="F:acrosin binding"/>
    <property type="evidence" value="ECO:0007669"/>
    <property type="project" value="TreeGrafter"/>
</dbReference>
<feature type="compositionally biased region" description="Pro residues" evidence="18">
    <location>
        <begin position="136"/>
        <end position="146"/>
    </location>
</feature>
<evidence type="ECO:0000259" key="19">
    <source>
        <dbReference type="PROSITE" id="PS51034"/>
    </source>
</evidence>
<dbReference type="InterPro" id="IPR000519">
    <property type="entry name" value="P_trefoil_dom"/>
</dbReference>
<keyword evidence="5" id="KW-0165">Cleavage on pair of basic residues</keyword>
<dbReference type="GO" id="GO:0035804">
    <property type="term" value="F:structural constituent of egg coat"/>
    <property type="evidence" value="ECO:0007669"/>
    <property type="project" value="TreeGrafter"/>
</dbReference>
<evidence type="ECO:0000256" key="5">
    <source>
        <dbReference type="ARBA" id="ARBA00022685"/>
    </source>
</evidence>
<dbReference type="GO" id="GO:0007339">
    <property type="term" value="P:binding of sperm to zona pellucida"/>
    <property type="evidence" value="ECO:0007669"/>
    <property type="project" value="TreeGrafter"/>
</dbReference>
<dbReference type="Ensembl" id="ENSAPET00000009192.1">
    <property type="protein sequence ID" value="ENSAPEP00000008943.1"/>
    <property type="gene ID" value="ENSAPEG00000006029.1"/>
</dbReference>
<keyword evidence="22" id="KW-1185">Reference proteome</keyword>